<name>A0A2P4XFI6_9STRA</name>
<proteinExistence type="predicted"/>
<evidence type="ECO:0008006" key="3">
    <source>
        <dbReference type="Google" id="ProtNLM"/>
    </source>
</evidence>
<dbReference type="Proteomes" id="UP000237271">
    <property type="component" value="Unassembled WGS sequence"/>
</dbReference>
<keyword evidence="2" id="KW-1185">Reference proteome</keyword>
<organism evidence="1 2">
    <name type="scientific">Phytophthora palmivora</name>
    <dbReference type="NCBI Taxonomy" id="4796"/>
    <lineage>
        <taxon>Eukaryota</taxon>
        <taxon>Sar</taxon>
        <taxon>Stramenopiles</taxon>
        <taxon>Oomycota</taxon>
        <taxon>Peronosporomycetes</taxon>
        <taxon>Peronosporales</taxon>
        <taxon>Peronosporaceae</taxon>
        <taxon>Phytophthora</taxon>
    </lineage>
</organism>
<gene>
    <name evidence="1" type="ORF">PHPALM_20191</name>
</gene>
<comment type="caution">
    <text evidence="1">The sequence shown here is derived from an EMBL/GenBank/DDBJ whole genome shotgun (WGS) entry which is preliminary data.</text>
</comment>
<dbReference type="AlphaFoldDB" id="A0A2P4XFI6"/>
<evidence type="ECO:0000313" key="2">
    <source>
        <dbReference type="Proteomes" id="UP000237271"/>
    </source>
</evidence>
<dbReference type="EMBL" id="NCKW01011136">
    <property type="protein sequence ID" value="POM64307.1"/>
    <property type="molecule type" value="Genomic_DNA"/>
</dbReference>
<evidence type="ECO:0000313" key="1">
    <source>
        <dbReference type="EMBL" id="POM64307.1"/>
    </source>
</evidence>
<accession>A0A2P4XFI6</accession>
<sequence length="82" mass="9312">MSVGPIDKEELKTYPEVHVYTVQENGWMDSNVWEFYYEIDAPSILLLDNFDAHVSEKSVVVISETTSALVCQLPANSTSLWM</sequence>
<reference evidence="1 2" key="1">
    <citation type="journal article" date="2017" name="Genome Biol. Evol.">
        <title>Phytophthora megakarya and P. palmivora, closely related causal agents of cacao black pod rot, underwent increases in genome sizes and gene numbers by different mechanisms.</title>
        <authorList>
            <person name="Ali S.S."/>
            <person name="Shao J."/>
            <person name="Lary D.J."/>
            <person name="Kronmiller B."/>
            <person name="Shen D."/>
            <person name="Strem M.D."/>
            <person name="Amoako-Attah I."/>
            <person name="Akrofi A.Y."/>
            <person name="Begoude B.A."/>
            <person name="Ten Hoopen G.M."/>
            <person name="Coulibaly K."/>
            <person name="Kebe B.I."/>
            <person name="Melnick R.L."/>
            <person name="Guiltinan M.J."/>
            <person name="Tyler B.M."/>
            <person name="Meinhardt L.W."/>
            <person name="Bailey B.A."/>
        </authorList>
    </citation>
    <scope>NUCLEOTIDE SEQUENCE [LARGE SCALE GENOMIC DNA]</scope>
    <source>
        <strain evidence="2">sbr112.9</strain>
    </source>
</reference>
<protein>
    <recommendedName>
        <fullName evidence="3">DDE-1 domain-containing protein</fullName>
    </recommendedName>
</protein>
<dbReference type="OrthoDB" id="127176at2759"/>